<protein>
    <submittedName>
        <fullName evidence="1">Uncharacterized protein</fullName>
    </submittedName>
</protein>
<accession>A0A0F9B057</accession>
<organism evidence="1">
    <name type="scientific">marine sediment metagenome</name>
    <dbReference type="NCBI Taxonomy" id="412755"/>
    <lineage>
        <taxon>unclassified sequences</taxon>
        <taxon>metagenomes</taxon>
        <taxon>ecological metagenomes</taxon>
    </lineage>
</organism>
<sequence length="180" mass="17477">LLLIPLIVFSLSGTVFGWGSTGGDGERYTQLQETAVFLNNTATSGAGDIDDQTAYHGMAMILDLDGSGVSSGTTLGAYVEKPAQGSGDADSILVVGVVANASTAGFAAGFPVVIVTKGAAFAMIEDSSDAVTSGSAVGCGGIVGAGNVGGGTNLGIALEAGDGTDADEIVIWVAPAGSGD</sequence>
<reference evidence="1" key="1">
    <citation type="journal article" date="2015" name="Nature">
        <title>Complex archaea that bridge the gap between prokaryotes and eukaryotes.</title>
        <authorList>
            <person name="Spang A."/>
            <person name="Saw J.H."/>
            <person name="Jorgensen S.L."/>
            <person name="Zaremba-Niedzwiedzka K."/>
            <person name="Martijn J."/>
            <person name="Lind A.E."/>
            <person name="van Eijk R."/>
            <person name="Schleper C."/>
            <person name="Guy L."/>
            <person name="Ettema T.J."/>
        </authorList>
    </citation>
    <scope>NUCLEOTIDE SEQUENCE</scope>
</reference>
<name>A0A0F9B057_9ZZZZ</name>
<feature type="non-terminal residue" evidence="1">
    <location>
        <position position="1"/>
    </location>
</feature>
<proteinExistence type="predicted"/>
<comment type="caution">
    <text evidence="1">The sequence shown here is derived from an EMBL/GenBank/DDBJ whole genome shotgun (WGS) entry which is preliminary data.</text>
</comment>
<dbReference type="AlphaFoldDB" id="A0A0F9B057"/>
<dbReference type="EMBL" id="LAZR01040138">
    <property type="protein sequence ID" value="KKL15239.1"/>
    <property type="molecule type" value="Genomic_DNA"/>
</dbReference>
<evidence type="ECO:0000313" key="1">
    <source>
        <dbReference type="EMBL" id="KKL15239.1"/>
    </source>
</evidence>
<gene>
    <name evidence="1" type="ORF">LCGC14_2507580</name>
</gene>